<name>A0A8J6ZR54_DESMC</name>
<accession>A0A8J6ZR54</accession>
<sequence>MASAQQSNYARFQYYVERLIILGVSKEIFEEDRSELLEWFDTHSSLKNHKKVFILWGDIVSYLENKLYISSKKTLKKTHKIYSRETFKYWCDRSGVKPRKRFQQILTEQKMSDACIVTLDEAIMLFNHAIRFKLDLGKEPGLELTDFNEISKIFLAHFWSMSTQINVLLLGK</sequence>
<dbReference type="Proteomes" id="UP000622533">
    <property type="component" value="Unassembled WGS sequence"/>
</dbReference>
<keyword evidence="2" id="KW-1185">Reference proteome</keyword>
<protein>
    <submittedName>
        <fullName evidence="1">Uncharacterized protein</fullName>
    </submittedName>
</protein>
<gene>
    <name evidence="1" type="ORF">IQ276_25050</name>
</gene>
<dbReference type="AlphaFoldDB" id="A0A8J6ZR54"/>
<proteinExistence type="predicted"/>
<evidence type="ECO:0000313" key="2">
    <source>
        <dbReference type="Proteomes" id="UP000622533"/>
    </source>
</evidence>
<dbReference type="EMBL" id="JADEXS010000438">
    <property type="protein sequence ID" value="MBE9025572.1"/>
    <property type="molecule type" value="Genomic_DNA"/>
</dbReference>
<reference evidence="1" key="1">
    <citation type="submission" date="2020-10" db="EMBL/GenBank/DDBJ databases">
        <authorList>
            <person name="Castelo-Branco R."/>
            <person name="Eusebio N."/>
            <person name="Adriana R."/>
            <person name="Vieira A."/>
            <person name="Brugerolle De Fraissinette N."/>
            <person name="Rezende De Castro R."/>
            <person name="Schneider M.P."/>
            <person name="Vasconcelos V."/>
            <person name="Leao P.N."/>
        </authorList>
    </citation>
    <scope>NUCLEOTIDE SEQUENCE</scope>
    <source>
        <strain evidence="1">LEGE 12446</strain>
    </source>
</reference>
<organism evidence="1 2">
    <name type="scientific">Desmonostoc muscorum LEGE 12446</name>
    <dbReference type="NCBI Taxonomy" id="1828758"/>
    <lineage>
        <taxon>Bacteria</taxon>
        <taxon>Bacillati</taxon>
        <taxon>Cyanobacteriota</taxon>
        <taxon>Cyanophyceae</taxon>
        <taxon>Nostocales</taxon>
        <taxon>Nostocaceae</taxon>
        <taxon>Desmonostoc</taxon>
    </lineage>
</organism>
<dbReference type="RefSeq" id="WP_193920669.1">
    <property type="nucleotide sequence ID" value="NZ_JADEXS020000001.1"/>
</dbReference>
<comment type="caution">
    <text evidence="1">The sequence shown here is derived from an EMBL/GenBank/DDBJ whole genome shotgun (WGS) entry which is preliminary data.</text>
</comment>
<evidence type="ECO:0000313" key="1">
    <source>
        <dbReference type="EMBL" id="MBE9025572.1"/>
    </source>
</evidence>